<keyword evidence="2" id="KW-1185">Reference proteome</keyword>
<sequence>MGVTMSITISAATARIARQLPEAELSLDSALLASARLMESMLLARQADGVATFTGQTALMRLAKTQRTLLESQNDMLRVHQELLGIGRDIHAIADEPEACPENGRLIEDATLLRSA</sequence>
<evidence type="ECO:0000313" key="1">
    <source>
        <dbReference type="EMBL" id="EQB18385.1"/>
    </source>
</evidence>
<dbReference type="AlphaFoldDB" id="T0J2P3"/>
<reference evidence="1 2" key="1">
    <citation type="journal article" date="2013" name="Genome Announc.">
        <title>Genome Sequence of Novosphingobium lindaniclasticum LE124T, Isolated from a Hexachlorocyclohexane Dumpsite.</title>
        <authorList>
            <person name="Saxena A."/>
            <person name="Nayyar N."/>
            <person name="Sangwan N."/>
            <person name="Kumari R."/>
            <person name="Khurana J.P."/>
            <person name="Lal R."/>
        </authorList>
    </citation>
    <scope>NUCLEOTIDE SEQUENCE [LARGE SCALE GENOMIC DNA]</scope>
    <source>
        <strain evidence="1 2">LE124</strain>
    </source>
</reference>
<name>T0J2P3_9SPHN</name>
<comment type="caution">
    <text evidence="1">The sequence shown here is derived from an EMBL/GenBank/DDBJ whole genome shotgun (WGS) entry which is preliminary data.</text>
</comment>
<protein>
    <submittedName>
        <fullName evidence="1">Uncharacterized protein</fullName>
    </submittedName>
</protein>
<evidence type="ECO:0000313" key="2">
    <source>
        <dbReference type="Proteomes" id="UP000015527"/>
    </source>
</evidence>
<dbReference type="Proteomes" id="UP000015527">
    <property type="component" value="Unassembled WGS sequence"/>
</dbReference>
<proteinExistence type="predicted"/>
<gene>
    <name evidence="1" type="ORF">L284_04905</name>
</gene>
<dbReference type="EMBL" id="ATHL01000040">
    <property type="protein sequence ID" value="EQB18385.1"/>
    <property type="molecule type" value="Genomic_DNA"/>
</dbReference>
<dbReference type="PATRIC" id="fig|1096930.3.peg.964"/>
<organism evidence="1 2">
    <name type="scientific">Novosphingobium lindaniclasticum LE124</name>
    <dbReference type="NCBI Taxonomy" id="1096930"/>
    <lineage>
        <taxon>Bacteria</taxon>
        <taxon>Pseudomonadati</taxon>
        <taxon>Pseudomonadota</taxon>
        <taxon>Alphaproteobacteria</taxon>
        <taxon>Sphingomonadales</taxon>
        <taxon>Sphingomonadaceae</taxon>
        <taxon>Novosphingobium</taxon>
    </lineage>
</organism>
<accession>T0J2P3</accession>